<keyword evidence="4" id="KW-1185">Reference proteome</keyword>
<keyword evidence="1" id="KW-0472">Membrane</keyword>
<organism evidence="3 4">
    <name type="scientific">Anaerocolumna jejuensis DSM 15929</name>
    <dbReference type="NCBI Taxonomy" id="1121322"/>
    <lineage>
        <taxon>Bacteria</taxon>
        <taxon>Bacillati</taxon>
        <taxon>Bacillota</taxon>
        <taxon>Clostridia</taxon>
        <taxon>Lachnospirales</taxon>
        <taxon>Lachnospiraceae</taxon>
        <taxon>Anaerocolumna</taxon>
    </lineage>
</organism>
<dbReference type="PANTHER" id="PTHR36834:SF1">
    <property type="entry name" value="INTEGRAL MEMBRANE PROTEIN"/>
    <property type="match status" value="1"/>
</dbReference>
<feature type="transmembrane region" description="Helical" evidence="1">
    <location>
        <begin position="118"/>
        <end position="135"/>
    </location>
</feature>
<feature type="transmembrane region" description="Helical" evidence="1">
    <location>
        <begin position="88"/>
        <end position="106"/>
    </location>
</feature>
<reference evidence="3 4" key="1">
    <citation type="submission" date="2016-11" db="EMBL/GenBank/DDBJ databases">
        <authorList>
            <person name="Jaros S."/>
            <person name="Januszkiewicz K."/>
            <person name="Wedrychowicz H."/>
        </authorList>
    </citation>
    <scope>NUCLEOTIDE SEQUENCE [LARGE SCALE GENOMIC DNA]</scope>
    <source>
        <strain evidence="3 4">DSM 15929</strain>
    </source>
</reference>
<dbReference type="InterPro" id="IPR053150">
    <property type="entry name" value="Teicoplanin_resist-assoc"/>
</dbReference>
<feature type="transmembrane region" description="Helical" evidence="1">
    <location>
        <begin position="147"/>
        <end position="169"/>
    </location>
</feature>
<dbReference type="PANTHER" id="PTHR36834">
    <property type="entry name" value="MEMBRANE PROTEIN-RELATED"/>
    <property type="match status" value="1"/>
</dbReference>
<accession>A0A1M7B7L8</accession>
<dbReference type="InterPro" id="IPR006976">
    <property type="entry name" value="VanZ-like"/>
</dbReference>
<keyword evidence="1" id="KW-0812">Transmembrane</keyword>
<feature type="transmembrane region" description="Helical" evidence="1">
    <location>
        <begin position="6"/>
        <end position="25"/>
    </location>
</feature>
<evidence type="ECO:0000259" key="2">
    <source>
        <dbReference type="Pfam" id="PF04892"/>
    </source>
</evidence>
<dbReference type="AlphaFoldDB" id="A0A1M7B7L8"/>
<dbReference type="Proteomes" id="UP000184386">
    <property type="component" value="Unassembled WGS sequence"/>
</dbReference>
<sequence>MYKYFDLFDLISLILIYFICLFPRWKSNRRYLFLKSTLYTYICFTLYFTLMPFVIPIPFINLKMSSANINLIPFNDFLLGHGGATRELFLNIIMMIPFGILVPFIYKKNFFPTIEYTFGFSFIIESFQFFSYSGLRSFDVTDLISNTLGGIVGCLLYMLFCPLATFLMDKMFKGSGKINKIPQGITKREIILLGIIIIQLLIRSILVVYI</sequence>
<name>A0A1M7B7L8_9FIRM</name>
<evidence type="ECO:0000313" key="3">
    <source>
        <dbReference type="EMBL" id="SHL50619.1"/>
    </source>
</evidence>
<dbReference type="OrthoDB" id="9805025at2"/>
<gene>
    <name evidence="3" type="ORF">SAMN02745136_05047</name>
</gene>
<protein>
    <submittedName>
        <fullName evidence="3">VanZ like family protein</fullName>
    </submittedName>
</protein>
<evidence type="ECO:0000313" key="4">
    <source>
        <dbReference type="Proteomes" id="UP000184386"/>
    </source>
</evidence>
<dbReference type="Pfam" id="PF04892">
    <property type="entry name" value="VanZ"/>
    <property type="match status" value="1"/>
</dbReference>
<feature type="domain" description="VanZ-like" evidence="2">
    <location>
        <begin position="40"/>
        <end position="160"/>
    </location>
</feature>
<feature type="transmembrane region" description="Helical" evidence="1">
    <location>
        <begin position="190"/>
        <end position="209"/>
    </location>
</feature>
<proteinExistence type="predicted"/>
<keyword evidence="1" id="KW-1133">Transmembrane helix</keyword>
<dbReference type="EMBL" id="FRAC01000035">
    <property type="protein sequence ID" value="SHL50619.1"/>
    <property type="molecule type" value="Genomic_DNA"/>
</dbReference>
<evidence type="ECO:0000256" key="1">
    <source>
        <dbReference type="SAM" id="Phobius"/>
    </source>
</evidence>
<feature type="transmembrane region" description="Helical" evidence="1">
    <location>
        <begin position="37"/>
        <end position="60"/>
    </location>
</feature>